<protein>
    <submittedName>
        <fullName evidence="1">Uncharacterized protein</fullName>
    </submittedName>
</protein>
<dbReference type="Proteomes" id="UP000198953">
    <property type="component" value="Unassembled WGS sequence"/>
</dbReference>
<keyword evidence="2" id="KW-1185">Reference proteome</keyword>
<evidence type="ECO:0000313" key="1">
    <source>
        <dbReference type="EMBL" id="SEM62625.1"/>
    </source>
</evidence>
<proteinExistence type="predicted"/>
<accession>A0A1H7ZW00</accession>
<organism evidence="1 2">
    <name type="scientific">Nonomuraea pusilla</name>
    <dbReference type="NCBI Taxonomy" id="46177"/>
    <lineage>
        <taxon>Bacteria</taxon>
        <taxon>Bacillati</taxon>
        <taxon>Actinomycetota</taxon>
        <taxon>Actinomycetes</taxon>
        <taxon>Streptosporangiales</taxon>
        <taxon>Streptosporangiaceae</taxon>
        <taxon>Nonomuraea</taxon>
    </lineage>
</organism>
<dbReference type="AlphaFoldDB" id="A0A1H7ZW00"/>
<reference evidence="1 2" key="1">
    <citation type="submission" date="2016-10" db="EMBL/GenBank/DDBJ databases">
        <authorList>
            <person name="de Groot N.N."/>
        </authorList>
    </citation>
    <scope>NUCLEOTIDE SEQUENCE [LARGE SCALE GENOMIC DNA]</scope>
    <source>
        <strain evidence="1 2">DSM 43357</strain>
    </source>
</reference>
<sequence length="166" mass="17903">MRLPRELRGRLAEIRGDLLHGRLTGSVTDAGWLACDLIAAGVDTPTLLELAGHTLSVGTLREVEPLVRRMLSECGMPPIDTCQEPWAVALDVAQAVHDGTLPVSAGADLLIVRLMPECGHPPEIMEFMLLIDDWEALRGVPPTGEELRSLAGRIADVARAHLPGRP</sequence>
<dbReference type="RefSeq" id="WP_091103713.1">
    <property type="nucleotide sequence ID" value="NZ_FOBF01000015.1"/>
</dbReference>
<evidence type="ECO:0000313" key="2">
    <source>
        <dbReference type="Proteomes" id="UP000198953"/>
    </source>
</evidence>
<dbReference type="EMBL" id="FOBF01000015">
    <property type="protein sequence ID" value="SEM62625.1"/>
    <property type="molecule type" value="Genomic_DNA"/>
</dbReference>
<name>A0A1H7ZW00_9ACTN</name>
<gene>
    <name evidence="1" type="ORF">SAMN05660976_05651</name>
</gene>
<dbReference type="OrthoDB" id="3524321at2"/>